<dbReference type="OrthoDB" id="8052188at2"/>
<evidence type="ECO:0000313" key="2">
    <source>
        <dbReference type="Proteomes" id="UP000246352"/>
    </source>
</evidence>
<gene>
    <name evidence="1" type="ORF">DFR52_102409</name>
</gene>
<dbReference type="AlphaFoldDB" id="A0A317PLB6"/>
<name>A0A317PLB6_9HYPH</name>
<organism evidence="1 2">
    <name type="scientific">Hoeflea marina</name>
    <dbReference type="NCBI Taxonomy" id="274592"/>
    <lineage>
        <taxon>Bacteria</taxon>
        <taxon>Pseudomonadati</taxon>
        <taxon>Pseudomonadota</taxon>
        <taxon>Alphaproteobacteria</taxon>
        <taxon>Hyphomicrobiales</taxon>
        <taxon>Rhizobiaceae</taxon>
        <taxon>Hoeflea</taxon>
    </lineage>
</organism>
<proteinExistence type="predicted"/>
<sequence length="339" mass="36883">MNSATSVSAGEAHATARPLQLQVSRSAEEALSRTGRTEDIRFSPDNRRLALAGFAADCCLVFDVSIDVSAALPVVRITDHIEIRSPQLREPHGFDFIGNDRLVVANRVGAIEIFQLPPGHCGGRTFDLQPVRSIRRANLLRRLRNPGSVCVAGNSDGRVELLACDNYKRRVTRHVLDLNNRLGRADNRILLRNRLDIPDGIALSDDRRWLAVSNHNTSSVLIFDRHGPLNPASAPAGELTGVMFPHGLRFSPDGRRLYVADAGAPRVCLFTSDDATWSGRRAAVRSVGVMDQETFLRGHCNRAEGGPKGLDIDASGSLLAVTCEHMPLAMFPVSGIFAA</sequence>
<dbReference type="SUPFAM" id="SSF75011">
    <property type="entry name" value="3-carboxy-cis,cis-mucoante lactonizing enzyme"/>
    <property type="match status" value="1"/>
</dbReference>
<comment type="caution">
    <text evidence="1">The sequence shown here is derived from an EMBL/GenBank/DDBJ whole genome shotgun (WGS) entry which is preliminary data.</text>
</comment>
<dbReference type="RefSeq" id="WP_158284907.1">
    <property type="nucleotide sequence ID" value="NZ_QGTR01000002.1"/>
</dbReference>
<dbReference type="Gene3D" id="2.130.10.10">
    <property type="entry name" value="YVTN repeat-like/Quinoprotein amine dehydrogenase"/>
    <property type="match status" value="1"/>
</dbReference>
<reference evidence="1 2" key="1">
    <citation type="submission" date="2018-05" db="EMBL/GenBank/DDBJ databases">
        <title>Genomic Encyclopedia of Type Strains, Phase IV (KMG-IV): sequencing the most valuable type-strain genomes for metagenomic binning, comparative biology and taxonomic classification.</title>
        <authorList>
            <person name="Goeker M."/>
        </authorList>
    </citation>
    <scope>NUCLEOTIDE SEQUENCE [LARGE SCALE GENOMIC DNA]</scope>
    <source>
        <strain evidence="1 2">DSM 16791</strain>
    </source>
</reference>
<protein>
    <submittedName>
        <fullName evidence="1">Uncharacterized protein</fullName>
    </submittedName>
</protein>
<dbReference type="Proteomes" id="UP000246352">
    <property type="component" value="Unassembled WGS sequence"/>
</dbReference>
<accession>A0A317PLB6</accession>
<dbReference type="EMBL" id="QGTR01000002">
    <property type="protein sequence ID" value="PWW01745.1"/>
    <property type="molecule type" value="Genomic_DNA"/>
</dbReference>
<dbReference type="InterPro" id="IPR015943">
    <property type="entry name" value="WD40/YVTN_repeat-like_dom_sf"/>
</dbReference>
<keyword evidence="2" id="KW-1185">Reference proteome</keyword>
<evidence type="ECO:0000313" key="1">
    <source>
        <dbReference type="EMBL" id="PWW01745.1"/>
    </source>
</evidence>